<feature type="compositionally biased region" description="Basic residues" evidence="2">
    <location>
        <begin position="1075"/>
        <end position="1090"/>
    </location>
</feature>
<evidence type="ECO:0000256" key="2">
    <source>
        <dbReference type="SAM" id="MobiDB-lite"/>
    </source>
</evidence>
<dbReference type="EMBL" id="LT854258">
    <property type="protein sequence ID" value="SMR54105.1"/>
    <property type="molecule type" value="Genomic_DNA"/>
</dbReference>
<gene>
    <name evidence="6" type="ORF">ZT1E4_G6943</name>
</gene>
<dbReference type="Pfam" id="PF24883">
    <property type="entry name" value="NPHP3_N"/>
    <property type="match status" value="1"/>
</dbReference>
<dbReference type="Gene3D" id="3.40.50.300">
    <property type="entry name" value="P-loop containing nucleotide triphosphate hydrolases"/>
    <property type="match status" value="1"/>
</dbReference>
<feature type="domain" description="Nephrocystin 3-like N-terminal" evidence="4">
    <location>
        <begin position="328"/>
        <end position="499"/>
    </location>
</feature>
<name>A0A2H1GKK5_ZYMTR</name>
<proteinExistence type="predicted"/>
<accession>A0A2H1GKK5</accession>
<dbReference type="Pfam" id="PF25053">
    <property type="entry name" value="DUF7791"/>
    <property type="match status" value="1"/>
</dbReference>
<feature type="domain" description="DUF7791" evidence="5">
    <location>
        <begin position="607"/>
        <end position="807"/>
    </location>
</feature>
<dbReference type="InterPro" id="IPR056693">
    <property type="entry name" value="DUF7791"/>
</dbReference>
<evidence type="ECO:0000259" key="4">
    <source>
        <dbReference type="Pfam" id="PF24883"/>
    </source>
</evidence>
<dbReference type="AlphaFoldDB" id="A0A2H1GKK5"/>
<evidence type="ECO:0000256" key="1">
    <source>
        <dbReference type="ARBA" id="ARBA00022737"/>
    </source>
</evidence>
<organism evidence="6 7">
    <name type="scientific">Zymoseptoria tritici ST99CH_1E4</name>
    <dbReference type="NCBI Taxonomy" id="1276532"/>
    <lineage>
        <taxon>Eukaryota</taxon>
        <taxon>Fungi</taxon>
        <taxon>Dikarya</taxon>
        <taxon>Ascomycota</taxon>
        <taxon>Pezizomycotina</taxon>
        <taxon>Dothideomycetes</taxon>
        <taxon>Dothideomycetidae</taxon>
        <taxon>Mycosphaerellales</taxon>
        <taxon>Mycosphaerellaceae</taxon>
        <taxon>Zymoseptoria</taxon>
    </lineage>
</organism>
<evidence type="ECO:0008006" key="8">
    <source>
        <dbReference type="Google" id="ProtNLM"/>
    </source>
</evidence>
<feature type="domain" description="Heterokaryon incompatibility" evidence="3">
    <location>
        <begin position="22"/>
        <end position="114"/>
    </location>
</feature>
<evidence type="ECO:0000259" key="3">
    <source>
        <dbReference type="Pfam" id="PF06985"/>
    </source>
</evidence>
<evidence type="ECO:0000259" key="5">
    <source>
        <dbReference type="Pfam" id="PF25053"/>
    </source>
</evidence>
<protein>
    <recommendedName>
        <fullName evidence="8">Heterokaryon incompatibility domain-containing protein</fullName>
    </recommendedName>
</protein>
<dbReference type="InterPro" id="IPR010730">
    <property type="entry name" value="HET"/>
</dbReference>
<dbReference type="InterPro" id="IPR056884">
    <property type="entry name" value="NPHP3-like_N"/>
</dbReference>
<dbReference type="PANTHER" id="PTHR10622:SF10">
    <property type="entry name" value="HET DOMAIN-CONTAINING PROTEIN"/>
    <property type="match status" value="1"/>
</dbReference>
<sequence>MRLLNVHTLAFHSFHSASTPRYAIASHRWVAGTEAAIKDVEKQRNTESLGYQKVLRFLRYVREHVPGVEWLWIDTCCIDQKSSQEVSEAVNSMLKYYSRAAVCLAYLRDVSHCSLEAFETSEWFTRGWTLQELLAPSLVIFLSNDWNVLGHKGRLDPIDGRSMTIGASLEATITKITSIPPDILHDYNKSKTLSLEQKFTWMEGRTTTREEDMSYCLFGIFEIAIGSNYGEGLENARKRLLKAVTEAAAEKSTSPLLLGTIPETSTADSSTRDLIQKRSTEDSIHMLLKSLHFPQIDSRKDQIITAHQGTYQWSLISSQASDVPWDNMVNWLGERDAVSQIYWINAKPGSGKSSLLKFLDDNLALDQHMVPWAEGLTVLRLRYYFWGPGNTLQHSLEGLMRTLLHQLYQQLDNRFVQYVPHHKWTSAQTSRGTTLKWTVSELRESLRIILSYVSRSCRVLFILDGLDEIDGDEDSRDDLAQFVQELARWHGVKLIVSSRRWTVFQDAFATCPQLRLEDLNYQDIRLFVEGQLQSNARYQQMVAHEPRAVHLVAQLTSKAEGVFLWVRLIIKELFRGIRDGDTYAMLEYRVQSLPSDLSQYFAQLFDSIEPRHRREACIFFQIALQRETEFDSLQPLRLLDLLFVPSATSDFALSPSSDDYIKIFADPSALAYRLDSLLRNLLSRCKGLLDCHFRPGSTDAYFNFENGVHFQDEQAEMSDIERIKLLWGLAPPPTLSRAISTLPPNLVSLLLKHKHVMLDLQVDFMHRSLRDFLLEPSSQEFLASHIGVLFDGRNYLRNVRLTQIRMVLDNGMPPQLTVGLASYFISSLSVATFRRDPRSVLFAQAFEPMIEYVRSAARGDQPWYINSSLDGWDLEGSTFLSLAVDFGLIAYVEQALTSEKIREKRDRPLLDYVLRPRFAGEASYHSVGLQAAAPELVRRLIHLGADPNEEFQGSSIFALFLSFVMSNLDNKGNTDEDVRSEYLSSLEVMLEGGAGLRLSHRELAMHSRHGINGACRNPSLLIFSARWKNLEHTRGGVDTLDLLKRMRPVFGDGIDRSIALVEQRIALERQEPRRRAQARSSGRRKTNVVD</sequence>
<evidence type="ECO:0000313" key="6">
    <source>
        <dbReference type="EMBL" id="SMR54105.1"/>
    </source>
</evidence>
<dbReference type="SUPFAM" id="SSF52540">
    <property type="entry name" value="P-loop containing nucleoside triphosphate hydrolases"/>
    <property type="match status" value="1"/>
</dbReference>
<dbReference type="PANTHER" id="PTHR10622">
    <property type="entry name" value="HET DOMAIN-CONTAINING PROTEIN"/>
    <property type="match status" value="1"/>
</dbReference>
<dbReference type="InterPro" id="IPR027417">
    <property type="entry name" value="P-loop_NTPase"/>
</dbReference>
<feature type="region of interest" description="Disordered" evidence="2">
    <location>
        <begin position="1071"/>
        <end position="1090"/>
    </location>
</feature>
<evidence type="ECO:0000313" key="7">
    <source>
        <dbReference type="Proteomes" id="UP000245764"/>
    </source>
</evidence>
<dbReference type="Pfam" id="PF06985">
    <property type="entry name" value="HET"/>
    <property type="match status" value="1"/>
</dbReference>
<dbReference type="Proteomes" id="UP000245764">
    <property type="component" value="Chromosome 6"/>
</dbReference>
<keyword evidence="1" id="KW-0677">Repeat</keyword>
<reference evidence="7" key="1">
    <citation type="submission" date="2017-05" db="EMBL/GenBank/DDBJ databases">
        <authorList>
            <person name="Song R."/>
            <person name="Chenine A.L."/>
            <person name="Ruprecht R.M."/>
        </authorList>
    </citation>
    <scope>NUCLEOTIDE SEQUENCE [LARGE SCALE GENOMIC DNA]</scope>
</reference>